<dbReference type="InterPro" id="IPR009009">
    <property type="entry name" value="RlpA-like_DPBB"/>
</dbReference>
<dbReference type="Proteomes" id="UP001161247">
    <property type="component" value="Chromosome 3"/>
</dbReference>
<keyword evidence="3 4" id="KW-0732">Signal</keyword>
<dbReference type="CDD" id="cd22269">
    <property type="entry name" value="DPBB_EG45-like"/>
    <property type="match status" value="1"/>
</dbReference>
<evidence type="ECO:0000259" key="5">
    <source>
        <dbReference type="SMART" id="SM00837"/>
    </source>
</evidence>
<keyword evidence="7" id="KW-1185">Reference proteome</keyword>
<gene>
    <name evidence="6" type="ORF">OLC1_LOCUS8822</name>
</gene>
<dbReference type="Gene3D" id="2.40.40.10">
    <property type="entry name" value="RlpA-like domain"/>
    <property type="match status" value="1"/>
</dbReference>
<evidence type="ECO:0000256" key="2">
    <source>
        <dbReference type="ARBA" id="ARBA00022525"/>
    </source>
</evidence>
<evidence type="ECO:0000256" key="1">
    <source>
        <dbReference type="ARBA" id="ARBA00004613"/>
    </source>
</evidence>
<dbReference type="PANTHER" id="PTHR47295:SF10">
    <property type="entry name" value="EG45-LIKE DOMAIN CONTAINING PROTEIN"/>
    <property type="match status" value="1"/>
</dbReference>
<dbReference type="InterPro" id="IPR036908">
    <property type="entry name" value="RlpA-like_sf"/>
</dbReference>
<evidence type="ECO:0000256" key="4">
    <source>
        <dbReference type="SAM" id="SignalP"/>
    </source>
</evidence>
<evidence type="ECO:0000313" key="7">
    <source>
        <dbReference type="Proteomes" id="UP001161247"/>
    </source>
</evidence>
<dbReference type="PANTHER" id="PTHR47295">
    <property type="entry name" value="EG45-LIKE DOMAIN CONTAINING PROTEIN 1-RELATED"/>
    <property type="match status" value="1"/>
</dbReference>
<dbReference type="Pfam" id="PF03330">
    <property type="entry name" value="DPBB_1"/>
    <property type="match status" value="1"/>
</dbReference>
<dbReference type="FunFam" id="2.40.40.10:FF:000005">
    <property type="entry name" value="Barwin-related endoglucanase"/>
    <property type="match status" value="1"/>
</dbReference>
<dbReference type="SMART" id="SM00837">
    <property type="entry name" value="DPBB_1"/>
    <property type="match status" value="1"/>
</dbReference>
<reference evidence="6" key="1">
    <citation type="submission" date="2023-03" db="EMBL/GenBank/DDBJ databases">
        <authorList>
            <person name="Julca I."/>
        </authorList>
    </citation>
    <scope>NUCLEOTIDE SEQUENCE</scope>
</reference>
<dbReference type="InterPro" id="IPR044206">
    <property type="entry name" value="EGC1/2"/>
</dbReference>
<feature type="chain" id="PRO_5043695907" evidence="4">
    <location>
        <begin position="23"/>
        <end position="127"/>
    </location>
</feature>
<dbReference type="GO" id="GO:0048046">
    <property type="term" value="C:apoplast"/>
    <property type="evidence" value="ECO:0007669"/>
    <property type="project" value="InterPro"/>
</dbReference>
<dbReference type="SUPFAM" id="SSF50685">
    <property type="entry name" value="Barwin-like endoglucanases"/>
    <property type="match status" value="1"/>
</dbReference>
<dbReference type="EMBL" id="OX459120">
    <property type="protein sequence ID" value="CAI9098664.1"/>
    <property type="molecule type" value="Genomic_DNA"/>
</dbReference>
<accession>A0AAV1CVA7</accession>
<protein>
    <submittedName>
        <fullName evidence="6">OLC1v1035349C1</fullName>
    </submittedName>
</protein>
<dbReference type="InterPro" id="IPR007112">
    <property type="entry name" value="Expansin/allergen_DPBB_dom"/>
</dbReference>
<proteinExistence type="predicted"/>
<evidence type="ECO:0000256" key="3">
    <source>
        <dbReference type="ARBA" id="ARBA00022729"/>
    </source>
</evidence>
<name>A0AAV1CVA7_OLDCO</name>
<keyword evidence="2" id="KW-0964">Secreted</keyword>
<dbReference type="AlphaFoldDB" id="A0AAV1CVA7"/>
<sequence>MMMKKFLVLVVMLVILLFGANAHDGYATLNTIYSPSACYGNDTPLGLIASASPQIWDNGNSCGRRYSVTCTDGTNLGTPHPCNGHTVEVEIVDYCPHCKGTFDLSQEAFAAIADTDAGFIRIDYHRI</sequence>
<feature type="signal peptide" evidence="4">
    <location>
        <begin position="1"/>
        <end position="22"/>
    </location>
</feature>
<dbReference type="GO" id="GO:0009627">
    <property type="term" value="P:systemic acquired resistance"/>
    <property type="evidence" value="ECO:0007669"/>
    <property type="project" value="InterPro"/>
</dbReference>
<comment type="subcellular location">
    <subcellularLocation>
        <location evidence="1">Secreted</location>
    </subcellularLocation>
</comment>
<evidence type="ECO:0000313" key="6">
    <source>
        <dbReference type="EMBL" id="CAI9098664.1"/>
    </source>
</evidence>
<organism evidence="6 7">
    <name type="scientific">Oldenlandia corymbosa var. corymbosa</name>
    <dbReference type="NCBI Taxonomy" id="529605"/>
    <lineage>
        <taxon>Eukaryota</taxon>
        <taxon>Viridiplantae</taxon>
        <taxon>Streptophyta</taxon>
        <taxon>Embryophyta</taxon>
        <taxon>Tracheophyta</taxon>
        <taxon>Spermatophyta</taxon>
        <taxon>Magnoliopsida</taxon>
        <taxon>eudicotyledons</taxon>
        <taxon>Gunneridae</taxon>
        <taxon>Pentapetalae</taxon>
        <taxon>asterids</taxon>
        <taxon>lamiids</taxon>
        <taxon>Gentianales</taxon>
        <taxon>Rubiaceae</taxon>
        <taxon>Rubioideae</taxon>
        <taxon>Spermacoceae</taxon>
        <taxon>Hedyotis-Oldenlandia complex</taxon>
        <taxon>Oldenlandia</taxon>
    </lineage>
</organism>
<feature type="domain" description="Expansin-like EG45" evidence="5">
    <location>
        <begin position="48"/>
        <end position="124"/>
    </location>
</feature>